<dbReference type="Pfam" id="PF13487">
    <property type="entry name" value="HD_5"/>
    <property type="match status" value="1"/>
</dbReference>
<accession>A0A2S0VXU8</accession>
<evidence type="ECO:0000256" key="1">
    <source>
        <dbReference type="ARBA" id="ARBA00022801"/>
    </source>
</evidence>
<dbReference type="Gene3D" id="1.10.3210.10">
    <property type="entry name" value="Hypothetical protein af1432"/>
    <property type="match status" value="1"/>
</dbReference>
<dbReference type="SUPFAM" id="SSF109604">
    <property type="entry name" value="HD-domain/PDEase-like"/>
    <property type="match status" value="1"/>
</dbReference>
<feature type="domain" description="HD-GYP" evidence="4">
    <location>
        <begin position="313"/>
        <end position="510"/>
    </location>
</feature>
<dbReference type="InterPro" id="IPR021800">
    <property type="entry name" value="DUF3369"/>
</dbReference>
<dbReference type="PROSITE" id="PS51832">
    <property type="entry name" value="HD_GYP"/>
    <property type="match status" value="1"/>
</dbReference>
<feature type="modified residue" description="4-aspartylphosphate" evidence="2">
    <location>
        <position position="81"/>
    </location>
</feature>
<dbReference type="Proteomes" id="UP000244441">
    <property type="component" value="Chromosome"/>
</dbReference>
<dbReference type="EMBL" id="CP026604">
    <property type="protein sequence ID" value="AWB68992.1"/>
    <property type="molecule type" value="Genomic_DNA"/>
</dbReference>
<dbReference type="SMART" id="SM00471">
    <property type="entry name" value="HDc"/>
    <property type="match status" value="1"/>
</dbReference>
<dbReference type="InterPro" id="IPR011006">
    <property type="entry name" value="CheY-like_superfamily"/>
</dbReference>
<dbReference type="PROSITE" id="PS50110">
    <property type="entry name" value="RESPONSE_REGULATORY"/>
    <property type="match status" value="1"/>
</dbReference>
<dbReference type="FunFam" id="1.10.3210.10:FF:000018">
    <property type="entry name" value="Two-component system response regulator"/>
    <property type="match status" value="1"/>
</dbReference>
<dbReference type="SUPFAM" id="SSF52172">
    <property type="entry name" value="CheY-like"/>
    <property type="match status" value="1"/>
</dbReference>
<keyword evidence="1" id="KW-0378">Hydrolase</keyword>
<gene>
    <name evidence="5" type="ORF">C2869_10825</name>
</gene>
<feature type="domain" description="Response regulatory" evidence="3">
    <location>
        <begin position="26"/>
        <end position="150"/>
    </location>
</feature>
<name>A0A2S0VXU8_9ALTE</name>
<evidence type="ECO:0000313" key="6">
    <source>
        <dbReference type="Proteomes" id="UP000244441"/>
    </source>
</evidence>
<proteinExistence type="predicted"/>
<evidence type="ECO:0000313" key="5">
    <source>
        <dbReference type="EMBL" id="AWB68992.1"/>
    </source>
</evidence>
<dbReference type="InterPro" id="IPR037522">
    <property type="entry name" value="HD_GYP_dom"/>
</dbReference>
<dbReference type="GO" id="GO:0004112">
    <property type="term" value="F:cyclic-nucleotide phosphodiesterase activity"/>
    <property type="evidence" value="ECO:0007669"/>
    <property type="project" value="UniProtKB-ARBA"/>
</dbReference>
<dbReference type="OrthoDB" id="9787688at2"/>
<dbReference type="CDD" id="cd00077">
    <property type="entry name" value="HDc"/>
    <property type="match status" value="1"/>
</dbReference>
<dbReference type="PANTHER" id="PTHR45228:SF9">
    <property type="entry name" value="3'3'-CGAMP-SPECIFIC PHOSPHODIESTERASE 2"/>
    <property type="match status" value="1"/>
</dbReference>
<dbReference type="RefSeq" id="WP_108605033.1">
    <property type="nucleotide sequence ID" value="NZ_CP026604.1"/>
</dbReference>
<dbReference type="InterPro" id="IPR001789">
    <property type="entry name" value="Sig_transdc_resp-reg_receiver"/>
</dbReference>
<keyword evidence="6" id="KW-1185">Reference proteome</keyword>
<dbReference type="InterPro" id="IPR003607">
    <property type="entry name" value="HD/PDEase_dom"/>
</dbReference>
<dbReference type="PANTHER" id="PTHR45228">
    <property type="entry name" value="CYCLIC DI-GMP PHOSPHODIESTERASE TM_0186-RELATED"/>
    <property type="match status" value="1"/>
</dbReference>
<dbReference type="GO" id="GO:0000160">
    <property type="term" value="P:phosphorelay signal transduction system"/>
    <property type="evidence" value="ECO:0007669"/>
    <property type="project" value="InterPro"/>
</dbReference>
<keyword evidence="2" id="KW-0597">Phosphoprotein</keyword>
<sequence>MSNDFLFCDDNDLVEEVVSAPQKSWKILIIDDEADVHQVTKLVLRGFQLEEADLEFISAYSAKEAREVLAQHDDIAVAFVDVVMETNHAGLELVKYIRQDLKNKLIRLVLRTGQPGQAPEEAVIRDYDINDYKNKTELTDIKLKTLMYAALRSYRDLKTIQEHQKGLEKIIGSTMNFLECDSISAFGSVVLEQVANLLGMQDDKIYCCAAVNDDKHDIDFRLLALCDPDYPTRSSSTEIPDNIQLLFEQAHNQKTSIHGEDFFIGYFTTQRGLENLLYVGNSEKLEQTQHDLLEFFSNNFAVAYDNIRLRELIKDSQKELSYILGEAVEKRSKETGSHVKRVANFSYMLAKLSGLDSNICEHIKLASPLHDVGKVGIPDKILNKPAKLDNEEWAIMQTHAKLGYDVLSQSTNEILQLGAVISYQHHEKWDGSGYPQGLQGNDIHIVGRITALADVFDALASERCYKPAWPLDKVIDLLKDQRGKHFDPQLVDLLLDNLDEFIAIRDAFPDPDT</sequence>
<dbReference type="InterPro" id="IPR052020">
    <property type="entry name" value="Cyclic_di-GMP/3'3'-cGAMP_PDE"/>
</dbReference>
<organism evidence="5 6">
    <name type="scientific">Saccharobesus litoralis</name>
    <dbReference type="NCBI Taxonomy" id="2172099"/>
    <lineage>
        <taxon>Bacteria</taxon>
        <taxon>Pseudomonadati</taxon>
        <taxon>Pseudomonadota</taxon>
        <taxon>Gammaproteobacteria</taxon>
        <taxon>Alteromonadales</taxon>
        <taxon>Alteromonadaceae</taxon>
        <taxon>Saccharobesus</taxon>
    </lineage>
</organism>
<dbReference type="Gene3D" id="3.40.50.2300">
    <property type="match status" value="1"/>
</dbReference>
<dbReference type="GO" id="GO:0009214">
    <property type="term" value="P:cyclic nucleotide catabolic process"/>
    <property type="evidence" value="ECO:0007669"/>
    <property type="project" value="UniProtKB-ARBA"/>
</dbReference>
<evidence type="ECO:0000256" key="2">
    <source>
        <dbReference type="PROSITE-ProRule" id="PRU00169"/>
    </source>
</evidence>
<reference evidence="5 6" key="1">
    <citation type="submission" date="2018-01" db="EMBL/GenBank/DDBJ databases">
        <title>Genome sequence of a Cantenovulum-like bacteria.</title>
        <authorList>
            <person name="Tan W.R."/>
            <person name="Lau N.-S."/>
            <person name="Go F."/>
            <person name="Amirul A.-A.A."/>
        </authorList>
    </citation>
    <scope>NUCLEOTIDE SEQUENCE [LARGE SCALE GENOMIC DNA]</scope>
    <source>
        <strain evidence="5 6">CCB-QB4</strain>
    </source>
</reference>
<evidence type="ECO:0000259" key="4">
    <source>
        <dbReference type="PROSITE" id="PS51832"/>
    </source>
</evidence>
<dbReference type="KEGG" id="cate:C2869_10825"/>
<protein>
    <submittedName>
        <fullName evidence="5">Phosphodiesterase</fullName>
    </submittedName>
</protein>
<dbReference type="AlphaFoldDB" id="A0A2S0VXU8"/>
<evidence type="ECO:0000259" key="3">
    <source>
        <dbReference type="PROSITE" id="PS50110"/>
    </source>
</evidence>
<dbReference type="Pfam" id="PF11849">
    <property type="entry name" value="DUF3369"/>
    <property type="match status" value="1"/>
</dbReference>